<comment type="caution">
    <text evidence="1">The sequence shown here is derived from an EMBL/GenBank/DDBJ whole genome shotgun (WGS) entry which is preliminary data.</text>
</comment>
<organism evidence="1 2">
    <name type="scientific">Gossypium arboreum</name>
    <name type="common">Tree cotton</name>
    <name type="synonym">Gossypium nanking</name>
    <dbReference type="NCBI Taxonomy" id="29729"/>
    <lineage>
        <taxon>Eukaryota</taxon>
        <taxon>Viridiplantae</taxon>
        <taxon>Streptophyta</taxon>
        <taxon>Embryophyta</taxon>
        <taxon>Tracheophyta</taxon>
        <taxon>Spermatophyta</taxon>
        <taxon>Magnoliopsida</taxon>
        <taxon>eudicotyledons</taxon>
        <taxon>Gunneridae</taxon>
        <taxon>Pentapetalae</taxon>
        <taxon>rosids</taxon>
        <taxon>malvids</taxon>
        <taxon>Malvales</taxon>
        <taxon>Malvaceae</taxon>
        <taxon>Malvoideae</taxon>
        <taxon>Gossypium</taxon>
    </lineage>
</organism>
<dbReference type="AlphaFoldDB" id="A0A0B0MGC7"/>
<gene>
    <name evidence="1" type="ORF">F383_37269</name>
</gene>
<dbReference type="Proteomes" id="UP000032142">
    <property type="component" value="Unassembled WGS sequence"/>
</dbReference>
<protein>
    <submittedName>
        <fullName evidence="1">Uncharacterized protein</fullName>
    </submittedName>
</protein>
<reference evidence="2" key="1">
    <citation type="submission" date="2014-09" db="EMBL/GenBank/DDBJ databases">
        <authorList>
            <person name="Mudge J."/>
            <person name="Ramaraj T."/>
            <person name="Lindquist I.E."/>
            <person name="Bharti A.K."/>
            <person name="Sundararajan A."/>
            <person name="Cameron C.T."/>
            <person name="Woodward J.E."/>
            <person name="May G.D."/>
            <person name="Brubaker C."/>
            <person name="Broadhvest J."/>
            <person name="Wilkins T.A."/>
        </authorList>
    </citation>
    <scope>NUCLEOTIDE SEQUENCE</scope>
    <source>
        <strain evidence="2">cv. AKA8401</strain>
    </source>
</reference>
<proteinExistence type="predicted"/>
<keyword evidence="2" id="KW-1185">Reference proteome</keyword>
<dbReference type="EMBL" id="JRRC01023089">
    <property type="protein sequence ID" value="KHF97970.1"/>
    <property type="molecule type" value="Genomic_DNA"/>
</dbReference>
<accession>A0A0B0MGC7</accession>
<evidence type="ECO:0000313" key="2">
    <source>
        <dbReference type="Proteomes" id="UP000032142"/>
    </source>
</evidence>
<evidence type="ECO:0000313" key="1">
    <source>
        <dbReference type="EMBL" id="KHF97970.1"/>
    </source>
</evidence>
<sequence>MEKMDLHRKSTRPGLPHTGKLHARAYLIALTMDWSNRTRACPCRAQV</sequence>
<name>A0A0B0MGC7_GOSAR</name>